<dbReference type="PROSITE" id="PS51078">
    <property type="entry name" value="ICLR_ED"/>
    <property type="match status" value="1"/>
</dbReference>
<dbReference type="SUPFAM" id="SSF46785">
    <property type="entry name" value="Winged helix' DNA-binding domain"/>
    <property type="match status" value="1"/>
</dbReference>
<dbReference type="InterPro" id="IPR005471">
    <property type="entry name" value="Tscrpt_reg_IclR_N"/>
</dbReference>
<evidence type="ECO:0000256" key="3">
    <source>
        <dbReference type="ARBA" id="ARBA00023163"/>
    </source>
</evidence>
<dbReference type="Pfam" id="PF09339">
    <property type="entry name" value="HTH_IclR"/>
    <property type="match status" value="1"/>
</dbReference>
<dbReference type="Proteomes" id="UP000182466">
    <property type="component" value="Unassembled WGS sequence"/>
</dbReference>
<dbReference type="eggNOG" id="COG1414">
    <property type="taxonomic scope" value="Bacteria"/>
</dbReference>
<evidence type="ECO:0000313" key="7">
    <source>
        <dbReference type="Proteomes" id="UP000182466"/>
    </source>
</evidence>
<dbReference type="InterPro" id="IPR036388">
    <property type="entry name" value="WH-like_DNA-bd_sf"/>
</dbReference>
<dbReference type="GO" id="GO:0045892">
    <property type="term" value="P:negative regulation of DNA-templated transcription"/>
    <property type="evidence" value="ECO:0007669"/>
    <property type="project" value="TreeGrafter"/>
</dbReference>
<dbReference type="GO" id="GO:0003700">
    <property type="term" value="F:DNA-binding transcription factor activity"/>
    <property type="evidence" value="ECO:0007669"/>
    <property type="project" value="TreeGrafter"/>
</dbReference>
<feature type="domain" description="IclR-ED" evidence="5">
    <location>
        <begin position="77"/>
        <end position="263"/>
    </location>
</feature>
<dbReference type="EMBL" id="FPAW01000057">
    <property type="protein sequence ID" value="SFU21126.1"/>
    <property type="molecule type" value="Genomic_DNA"/>
</dbReference>
<dbReference type="Pfam" id="PF01614">
    <property type="entry name" value="IclR_C"/>
    <property type="match status" value="1"/>
</dbReference>
<evidence type="ECO:0000259" key="5">
    <source>
        <dbReference type="PROSITE" id="PS51078"/>
    </source>
</evidence>
<dbReference type="STRING" id="999627.SAMN05216236_15712"/>
<evidence type="ECO:0000313" key="6">
    <source>
        <dbReference type="EMBL" id="SFU21126.1"/>
    </source>
</evidence>
<dbReference type="Gene3D" id="3.30.450.40">
    <property type="match status" value="1"/>
</dbReference>
<dbReference type="InterPro" id="IPR029016">
    <property type="entry name" value="GAF-like_dom_sf"/>
</dbReference>
<feature type="domain" description="HTH iclR-type" evidence="4">
    <location>
        <begin position="14"/>
        <end position="76"/>
    </location>
</feature>
<evidence type="ECO:0000259" key="4">
    <source>
        <dbReference type="PROSITE" id="PS51077"/>
    </source>
</evidence>
<dbReference type="SMART" id="SM00346">
    <property type="entry name" value="HTH_ICLR"/>
    <property type="match status" value="1"/>
</dbReference>
<dbReference type="GO" id="GO:0003677">
    <property type="term" value="F:DNA binding"/>
    <property type="evidence" value="ECO:0007669"/>
    <property type="project" value="UniProtKB-KW"/>
</dbReference>
<dbReference type="SUPFAM" id="SSF55781">
    <property type="entry name" value="GAF domain-like"/>
    <property type="match status" value="1"/>
</dbReference>
<evidence type="ECO:0000256" key="1">
    <source>
        <dbReference type="ARBA" id="ARBA00023015"/>
    </source>
</evidence>
<proteinExistence type="predicted"/>
<dbReference type="Gene3D" id="1.10.10.10">
    <property type="entry name" value="Winged helix-like DNA-binding domain superfamily/Winged helix DNA-binding domain"/>
    <property type="match status" value="1"/>
</dbReference>
<evidence type="ECO:0000256" key="2">
    <source>
        <dbReference type="ARBA" id="ARBA00023125"/>
    </source>
</evidence>
<sequence length="268" mass="28389">MIPTPDKVSTAYSVPPVERALNLLRYIGNGKKCRNLSTASKELGINRTTLIRLIHTLADNRMIEEIEEGAGYRLGPGLISLAAQAIHGRDIVQVCQPILAELTKATGMSSHLGILDGPEIVYLSRETPNSHLVSNVRAGSRLPAHASSIGRAILAELSVSELTEHFATTELTPRTDKTPVTLEAVLEQARADKAAGFAWSEGNYENGIGSCAAVVFDRNGHVAGALNVSGPQHLFAEETKAGDGAVRTAVLNAAKQASLGLGYGGDQY</sequence>
<keyword evidence="2" id="KW-0238">DNA-binding</keyword>
<accession>A0A1I7EAZ4</accession>
<dbReference type="PANTHER" id="PTHR30136:SF24">
    <property type="entry name" value="HTH-TYPE TRANSCRIPTIONAL REPRESSOR ALLR"/>
    <property type="match status" value="1"/>
</dbReference>
<organism evidence="6 7">
    <name type="scientific">Sedimentitalea nanhaiensis</name>
    <dbReference type="NCBI Taxonomy" id="999627"/>
    <lineage>
        <taxon>Bacteria</taxon>
        <taxon>Pseudomonadati</taxon>
        <taxon>Pseudomonadota</taxon>
        <taxon>Alphaproteobacteria</taxon>
        <taxon>Rhodobacterales</taxon>
        <taxon>Paracoccaceae</taxon>
        <taxon>Sedimentitalea</taxon>
    </lineage>
</organism>
<reference evidence="6 7" key="1">
    <citation type="submission" date="2016-10" db="EMBL/GenBank/DDBJ databases">
        <authorList>
            <person name="de Groot N.N."/>
        </authorList>
    </citation>
    <scope>NUCLEOTIDE SEQUENCE [LARGE SCALE GENOMIC DNA]</scope>
    <source>
        <strain evidence="6 7">CGMCC 1.10959</strain>
    </source>
</reference>
<dbReference type="RefSeq" id="WP_027262250.1">
    <property type="nucleotide sequence ID" value="NZ_FPAW01000057.1"/>
</dbReference>
<keyword evidence="1" id="KW-0805">Transcription regulation</keyword>
<dbReference type="PANTHER" id="PTHR30136">
    <property type="entry name" value="HELIX-TURN-HELIX TRANSCRIPTIONAL REGULATOR, ICLR FAMILY"/>
    <property type="match status" value="1"/>
</dbReference>
<protein>
    <submittedName>
        <fullName evidence="6">Transcriptional regulator, IclR family</fullName>
    </submittedName>
</protein>
<dbReference type="PROSITE" id="PS51077">
    <property type="entry name" value="HTH_ICLR"/>
    <property type="match status" value="1"/>
</dbReference>
<keyword evidence="7" id="KW-1185">Reference proteome</keyword>
<dbReference type="InterPro" id="IPR036390">
    <property type="entry name" value="WH_DNA-bd_sf"/>
</dbReference>
<keyword evidence="3" id="KW-0804">Transcription</keyword>
<name>A0A1I7EAZ4_9RHOB</name>
<gene>
    <name evidence="6" type="ORF">SAMN05216236_15712</name>
</gene>
<dbReference type="AlphaFoldDB" id="A0A1I7EAZ4"/>
<dbReference type="InterPro" id="IPR014757">
    <property type="entry name" value="Tscrpt_reg_IclR_C"/>
</dbReference>
<dbReference type="InterPro" id="IPR050707">
    <property type="entry name" value="HTH_MetabolicPath_Reg"/>
</dbReference>
<dbReference type="OrthoDB" id="9807558at2"/>